<keyword evidence="2 4" id="KW-0378">Hydrolase</keyword>
<dbReference type="SMART" id="SM01217">
    <property type="entry name" value="Fn3_like"/>
    <property type="match status" value="1"/>
</dbReference>
<dbReference type="EMBL" id="SSOB01000002">
    <property type="protein sequence ID" value="THF84241.1"/>
    <property type="molecule type" value="Genomic_DNA"/>
</dbReference>
<evidence type="ECO:0000256" key="1">
    <source>
        <dbReference type="ARBA" id="ARBA00005336"/>
    </source>
</evidence>
<dbReference type="GO" id="GO:0004553">
    <property type="term" value="F:hydrolase activity, hydrolyzing O-glycosyl compounds"/>
    <property type="evidence" value="ECO:0007669"/>
    <property type="project" value="InterPro"/>
</dbReference>
<dbReference type="Proteomes" id="UP000310636">
    <property type="component" value="Unassembled WGS sequence"/>
</dbReference>
<dbReference type="InterPro" id="IPR019800">
    <property type="entry name" value="Glyco_hydro_3_AS"/>
</dbReference>
<dbReference type="PRINTS" id="PR00133">
    <property type="entry name" value="GLHYDRLASE3"/>
</dbReference>
<dbReference type="Pfam" id="PF01915">
    <property type="entry name" value="Glyco_hydro_3_C"/>
    <property type="match status" value="1"/>
</dbReference>
<reference evidence="7 8" key="1">
    <citation type="submission" date="2019-04" db="EMBL/GenBank/DDBJ databases">
        <title>Cohnella sp. nov. isolated from preserved vegetables.</title>
        <authorList>
            <person name="Lin S.-Y."/>
            <person name="Hung M.-H."/>
            <person name="Young C.-C."/>
        </authorList>
    </citation>
    <scope>NUCLEOTIDE SEQUENCE [LARGE SCALE GENOMIC DNA]</scope>
    <source>
        <strain evidence="7 8">CC-MHH1044</strain>
    </source>
</reference>
<gene>
    <name evidence="7" type="ORF">E6C55_02815</name>
</gene>
<dbReference type="InterPro" id="IPR001764">
    <property type="entry name" value="Glyco_hydro_3_N"/>
</dbReference>
<dbReference type="InterPro" id="IPR026891">
    <property type="entry name" value="Fn3-like"/>
</dbReference>
<name>A0A4S4CA09_9BACL</name>
<proteinExistence type="inferred from homology"/>
<sequence>MSTSTNFIGVPLEGFAEFSRAVAAEGAVLLRNEGRALPLLPADRVAIFGRVQVNYYRSGTGSGGSVHVAYTTNLLNGLRSKEGVRVDEELAAVYERWIEENPFDNGGGGWAAEPWHQKEMPLTEELVTAARGRANKAIVVIGRTAGEDQDNADEPGSYRLTPDEADMLKKVTASFEQTVVVLNVSNIIDMSWLNDEDYVHPIAAVIYSWHGGMEGGNAIADVLAGDVTPSGKLTDTIAYSISDYPSTRNYGNEFTSPYEEDIYVGYRYFETFRPERVQFEFGFGLSYTTFRVEPGHAHVENNDVIAIEATVTNTGTMYAGQEAVQLYYEAPQGKLGKPARALGAFAKTKVLQPGESQRLTLVLPVRAMASYDDAGVTGNGSAYVLEEGVYRLYAGTSVKKLSAVAFEGGGEGYAVDALRIVEQLEEAMAPTEALSRLKPGARKADGSYELAYEQAPQRKVSMAERIKSRLPQTLEQTGDRGHKLKDVAAGRIALEAFVAQLNDEELATIVRGEGMVSPLVTPGTASAFGGVSDSLLGYGIPVACTADGPSGIRMDSGYKATQVAIGTLLAATWNTELVERLYVMEGQELLRNEIDTLLGPGMNIRRSPLNGRNFEYFSEDPLITGAFAAACTRGIRQGGSNATLKHFACNNQEKYRSKVNAVVSERALREIYLKGFEIAVKTGGATSIMTSYNPINGHWAASNYDLNTTILRGEWGYRGIVMTDWWAVMNDPVDGGTPDRKLTNAMVRAQNDLYMVVSNYGAEINAYGDNTLESLKAGTLTRGELQRSAMNICRFILDAPVSSREELTKETVESFPALAAEGTEGAEGAQKAHGAKKTQEAQGTRGLQEVRHLSEQGQVKLAEAGATLVRIDRAGTYRLLASVMSPESDLAQSASNIVLNGKPLATVQTNGTGGKWIKQKLAKVELEAGLYEMTLIPVKPGLSVEWLEFKRI</sequence>
<dbReference type="InterPro" id="IPR002772">
    <property type="entry name" value="Glyco_hydro_3_C"/>
</dbReference>
<dbReference type="InterPro" id="IPR013783">
    <property type="entry name" value="Ig-like_fold"/>
</dbReference>
<dbReference type="AlphaFoldDB" id="A0A4S4CA09"/>
<dbReference type="Gene3D" id="2.60.40.10">
    <property type="entry name" value="Immunoglobulins"/>
    <property type="match status" value="1"/>
</dbReference>
<comment type="similarity">
    <text evidence="1 4">Belongs to the glycosyl hydrolase 3 family.</text>
</comment>
<dbReference type="GO" id="GO:0005975">
    <property type="term" value="P:carbohydrate metabolic process"/>
    <property type="evidence" value="ECO:0007669"/>
    <property type="project" value="InterPro"/>
</dbReference>
<dbReference type="InterPro" id="IPR036962">
    <property type="entry name" value="Glyco_hydro_3_N_sf"/>
</dbReference>
<dbReference type="InterPro" id="IPR050288">
    <property type="entry name" value="Cellulose_deg_GH3"/>
</dbReference>
<dbReference type="PANTHER" id="PTHR42715">
    <property type="entry name" value="BETA-GLUCOSIDASE"/>
    <property type="match status" value="1"/>
</dbReference>
<dbReference type="RefSeq" id="WP_136368243.1">
    <property type="nucleotide sequence ID" value="NZ_SSOB01000002.1"/>
</dbReference>
<dbReference type="Gene3D" id="3.40.50.1700">
    <property type="entry name" value="Glycoside hydrolase family 3 C-terminal domain"/>
    <property type="match status" value="1"/>
</dbReference>
<dbReference type="SUPFAM" id="SSF52279">
    <property type="entry name" value="Beta-D-glucan exohydrolase, C-terminal domain"/>
    <property type="match status" value="1"/>
</dbReference>
<evidence type="ECO:0000256" key="3">
    <source>
        <dbReference type="ARBA" id="ARBA00023277"/>
    </source>
</evidence>
<dbReference type="SUPFAM" id="SSF51445">
    <property type="entry name" value="(Trans)glycosidases"/>
    <property type="match status" value="1"/>
</dbReference>
<keyword evidence="3" id="KW-0119">Carbohydrate metabolism</keyword>
<evidence type="ECO:0000256" key="2">
    <source>
        <dbReference type="ARBA" id="ARBA00022801"/>
    </source>
</evidence>
<feature type="domain" description="Fibronectin type III-like" evidence="6">
    <location>
        <begin position="322"/>
        <end position="398"/>
    </location>
</feature>
<dbReference type="Gene3D" id="3.20.20.300">
    <property type="entry name" value="Glycoside hydrolase, family 3, N-terminal domain"/>
    <property type="match status" value="1"/>
</dbReference>
<evidence type="ECO:0000259" key="6">
    <source>
        <dbReference type="SMART" id="SM01217"/>
    </source>
</evidence>
<evidence type="ECO:0000313" key="7">
    <source>
        <dbReference type="EMBL" id="THF84241.1"/>
    </source>
</evidence>
<dbReference type="PANTHER" id="PTHR42715:SF10">
    <property type="entry name" value="BETA-GLUCOSIDASE"/>
    <property type="match status" value="1"/>
</dbReference>
<comment type="caution">
    <text evidence="7">The sequence shown here is derived from an EMBL/GenBank/DDBJ whole genome shotgun (WGS) entry which is preliminary data.</text>
</comment>
<dbReference type="Pfam" id="PF00933">
    <property type="entry name" value="Glyco_hydro_3"/>
    <property type="match status" value="1"/>
</dbReference>
<evidence type="ECO:0000256" key="5">
    <source>
        <dbReference type="SAM" id="MobiDB-lite"/>
    </source>
</evidence>
<dbReference type="PROSITE" id="PS00775">
    <property type="entry name" value="GLYCOSYL_HYDROL_F3"/>
    <property type="match status" value="1"/>
</dbReference>
<evidence type="ECO:0000313" key="8">
    <source>
        <dbReference type="Proteomes" id="UP000310636"/>
    </source>
</evidence>
<dbReference type="Pfam" id="PF14310">
    <property type="entry name" value="Fn3-like"/>
    <property type="match status" value="1"/>
</dbReference>
<evidence type="ECO:0000256" key="4">
    <source>
        <dbReference type="RuleBase" id="RU361161"/>
    </source>
</evidence>
<dbReference type="Gene3D" id="2.60.120.260">
    <property type="entry name" value="Galactose-binding domain-like"/>
    <property type="match status" value="1"/>
</dbReference>
<keyword evidence="8" id="KW-1185">Reference proteome</keyword>
<dbReference type="OrthoDB" id="9805821at2"/>
<keyword evidence="4" id="KW-0326">Glycosidase</keyword>
<dbReference type="InterPro" id="IPR036881">
    <property type="entry name" value="Glyco_hydro_3_C_sf"/>
</dbReference>
<protein>
    <submittedName>
        <fullName evidence="7">Beta-glucosidase</fullName>
    </submittedName>
</protein>
<dbReference type="InterPro" id="IPR017853">
    <property type="entry name" value="GH"/>
</dbReference>
<feature type="region of interest" description="Disordered" evidence="5">
    <location>
        <begin position="822"/>
        <end position="844"/>
    </location>
</feature>
<organism evidence="7 8">
    <name type="scientific">Cohnella fermenti</name>
    <dbReference type="NCBI Taxonomy" id="2565925"/>
    <lineage>
        <taxon>Bacteria</taxon>
        <taxon>Bacillati</taxon>
        <taxon>Bacillota</taxon>
        <taxon>Bacilli</taxon>
        <taxon>Bacillales</taxon>
        <taxon>Paenibacillaceae</taxon>
        <taxon>Cohnella</taxon>
    </lineage>
</organism>
<accession>A0A4S4CA09</accession>